<dbReference type="Pfam" id="PF01609">
    <property type="entry name" value="DDE_Tnp_1"/>
    <property type="match status" value="1"/>
</dbReference>
<proteinExistence type="predicted"/>
<dbReference type="InterPro" id="IPR002559">
    <property type="entry name" value="Transposase_11"/>
</dbReference>
<dbReference type="InterPro" id="IPR047629">
    <property type="entry name" value="IS1182_transpos"/>
</dbReference>
<dbReference type="PANTHER" id="PTHR33408:SF4">
    <property type="entry name" value="TRANSPOSASE DDE DOMAIN-CONTAINING PROTEIN"/>
    <property type="match status" value="1"/>
</dbReference>
<reference evidence="6" key="1">
    <citation type="submission" date="2013-08" db="EMBL/GenBank/DDBJ databases">
        <authorList>
            <person name="Mendez C."/>
            <person name="Richter M."/>
            <person name="Ferrer M."/>
            <person name="Sanchez J."/>
        </authorList>
    </citation>
    <scope>NUCLEOTIDE SEQUENCE</scope>
</reference>
<comment type="caution">
    <text evidence="6">The sequence shown here is derived from an EMBL/GenBank/DDBJ whole genome shotgun (WGS) entry which is preliminary data.</text>
</comment>
<sequence length="457" mass="50940">MSRFRPIDRETDYLLPPSVQDWLPESHLARYVVDVVEGLDLSELERAYTGRGSEAYHPALLLSLLIYGYATGTHSSRKIERATYDSLAFRFIACDQHPDHDTLSHFRRRFGEHFAAIFVQVLQVARENQLSRFGTVSLDGTKMHANASRHSALSYGHAEKIEAQLKAEVQEMLALAEAADQSTVPEGVSLPDEIQRREDRLAAIARAKTAIQARAKERDAHAQAAYQAQLAQREARQKASGKKPGGKPPTPPQTGPRADDQFNLTDAESRIMKVAGGGFEQCYNAQAVVDSESMLILLPHLTQAGNDKEQIEPALAALQALPENLNHPQRLLADTGYFSEKNVEACHAAAIEPLIAVGRDAHHPDWRERFEEPAPRSLPANRVEQMKHRLKTQAGRAAYALRKQTVEPVFGIIKSVMGFRQFLLRGLAQAGNEWTLVCLAWNLKRMAVLRPRSVQMA</sequence>
<evidence type="ECO:0000313" key="5">
    <source>
        <dbReference type="EMBL" id="EQD73305.1"/>
    </source>
</evidence>
<evidence type="ECO:0000313" key="6">
    <source>
        <dbReference type="EMBL" id="EQD74651.1"/>
    </source>
</evidence>
<feature type="domain" description="Transposase InsH N-terminal" evidence="3">
    <location>
        <begin position="19"/>
        <end position="109"/>
    </location>
</feature>
<organism evidence="6">
    <name type="scientific">mine drainage metagenome</name>
    <dbReference type="NCBI Taxonomy" id="410659"/>
    <lineage>
        <taxon>unclassified sequences</taxon>
        <taxon>metagenomes</taxon>
        <taxon>ecological metagenomes</taxon>
    </lineage>
</organism>
<evidence type="ECO:0000313" key="4">
    <source>
        <dbReference type="EMBL" id="EQD59231.1"/>
    </source>
</evidence>
<reference evidence="6" key="2">
    <citation type="journal article" date="2014" name="ISME J.">
        <title>Microbial stratification in low pH oxic and suboxic macroscopic growths along an acid mine drainage.</title>
        <authorList>
            <person name="Mendez-Garcia C."/>
            <person name="Mesa V."/>
            <person name="Sprenger R.R."/>
            <person name="Richter M."/>
            <person name="Diez M.S."/>
            <person name="Solano J."/>
            <person name="Bargiela R."/>
            <person name="Golyshina O.V."/>
            <person name="Manteca A."/>
            <person name="Ramos J.L."/>
            <person name="Gallego J.R."/>
            <person name="Llorente I."/>
            <person name="Martins Dos Santos V.A."/>
            <person name="Jensen O.N."/>
            <person name="Pelaez A.I."/>
            <person name="Sanchez J."/>
            <person name="Ferrer M."/>
        </authorList>
    </citation>
    <scope>NUCLEOTIDE SEQUENCE</scope>
</reference>
<dbReference type="GO" id="GO:0003677">
    <property type="term" value="F:DNA binding"/>
    <property type="evidence" value="ECO:0007669"/>
    <property type="project" value="InterPro"/>
</dbReference>
<feature type="domain" description="Transposase IS4-like" evidence="2">
    <location>
        <begin position="276"/>
        <end position="443"/>
    </location>
</feature>
<evidence type="ECO:0000259" key="3">
    <source>
        <dbReference type="Pfam" id="PF05598"/>
    </source>
</evidence>
<feature type="region of interest" description="Disordered" evidence="1">
    <location>
        <begin position="215"/>
        <end position="261"/>
    </location>
</feature>
<dbReference type="EMBL" id="AUZY01001520">
    <property type="protein sequence ID" value="EQD74651.1"/>
    <property type="molecule type" value="Genomic_DNA"/>
</dbReference>
<evidence type="ECO:0000256" key="1">
    <source>
        <dbReference type="SAM" id="MobiDB-lite"/>
    </source>
</evidence>
<dbReference type="PANTHER" id="PTHR33408">
    <property type="entry name" value="TRANSPOSASE"/>
    <property type="match status" value="1"/>
</dbReference>
<dbReference type="Pfam" id="PF05598">
    <property type="entry name" value="DUF772"/>
    <property type="match status" value="1"/>
</dbReference>
<evidence type="ECO:0000259" key="2">
    <source>
        <dbReference type="Pfam" id="PF01609"/>
    </source>
</evidence>
<dbReference type="NCBIfam" id="NF033551">
    <property type="entry name" value="transpos_IS1182"/>
    <property type="match status" value="1"/>
</dbReference>
<name>T1BPB0_9ZZZZ</name>
<dbReference type="EMBL" id="AUZX01003661">
    <property type="protein sequence ID" value="EQD73305.1"/>
    <property type="molecule type" value="Genomic_DNA"/>
</dbReference>
<protein>
    <submittedName>
        <fullName evidence="6">Transposase IS4 family protein</fullName>
    </submittedName>
</protein>
<gene>
    <name evidence="5" type="ORF">B1A_05019</name>
    <name evidence="6" type="ORF">B1B_02545</name>
    <name evidence="4" type="ORF">B2A_04062</name>
</gene>
<dbReference type="GO" id="GO:0004803">
    <property type="term" value="F:transposase activity"/>
    <property type="evidence" value="ECO:0007669"/>
    <property type="project" value="InterPro"/>
</dbReference>
<dbReference type="EMBL" id="AUZZ01002717">
    <property type="protein sequence ID" value="EQD59231.1"/>
    <property type="molecule type" value="Genomic_DNA"/>
</dbReference>
<dbReference type="AlphaFoldDB" id="T1BPB0"/>
<feature type="compositionally biased region" description="Low complexity" evidence="1">
    <location>
        <begin position="222"/>
        <end position="232"/>
    </location>
</feature>
<accession>T1BPB0</accession>
<dbReference type="GO" id="GO:0006313">
    <property type="term" value="P:DNA transposition"/>
    <property type="evidence" value="ECO:0007669"/>
    <property type="project" value="InterPro"/>
</dbReference>
<dbReference type="InterPro" id="IPR008490">
    <property type="entry name" value="Transposase_InsH_N"/>
</dbReference>